<evidence type="ECO:0000259" key="16">
    <source>
        <dbReference type="PROSITE" id="PS51819"/>
    </source>
</evidence>
<evidence type="ECO:0000256" key="15">
    <source>
        <dbReference type="RuleBase" id="RU000683"/>
    </source>
</evidence>
<dbReference type="InterPro" id="IPR004360">
    <property type="entry name" value="Glyas_Fos-R_dOase_dom"/>
</dbReference>
<dbReference type="SUPFAM" id="SSF54593">
    <property type="entry name" value="Glyoxalase/Bleomycin resistance protein/Dihydroxybiphenyl dioxygenase"/>
    <property type="match status" value="1"/>
</dbReference>
<keyword evidence="18" id="KW-1185">Reference proteome</keyword>
<dbReference type="EC" id="1.13.11.2" evidence="5"/>
<name>J9DTP8_9PROT</name>
<gene>
    <name evidence="17" type="ORF">IMCC14465_18170</name>
</gene>
<evidence type="ECO:0000256" key="2">
    <source>
        <dbReference type="ARBA" id="ARBA00001954"/>
    </source>
</evidence>
<keyword evidence="7" id="KW-0479">Metal-binding</keyword>
<dbReference type="InterPro" id="IPR000486">
    <property type="entry name" value="Xdiol_ring_cleave_dOase_1/2"/>
</dbReference>
<dbReference type="Gene3D" id="3.10.180.10">
    <property type="entry name" value="2,3-Dihydroxybiphenyl 1,2-Dioxygenase, domain 1"/>
    <property type="match status" value="2"/>
</dbReference>
<evidence type="ECO:0000256" key="4">
    <source>
        <dbReference type="ARBA" id="ARBA00011881"/>
    </source>
</evidence>
<dbReference type="PROSITE" id="PS00082">
    <property type="entry name" value="EXTRADIOL_DIOXYGENAS"/>
    <property type="match status" value="1"/>
</dbReference>
<evidence type="ECO:0000256" key="7">
    <source>
        <dbReference type="ARBA" id="ARBA00022723"/>
    </source>
</evidence>
<dbReference type="Pfam" id="PF22247">
    <property type="entry name" value="Diox-like_N"/>
    <property type="match status" value="1"/>
</dbReference>
<evidence type="ECO:0000256" key="5">
    <source>
        <dbReference type="ARBA" id="ARBA00013117"/>
    </source>
</evidence>
<comment type="caution">
    <text evidence="17">The sequence shown here is derived from an EMBL/GenBank/DDBJ whole genome shotgun (WGS) entry which is preliminary data.</text>
</comment>
<evidence type="ECO:0000256" key="11">
    <source>
        <dbReference type="ARBA" id="ARBA00023002"/>
    </source>
</evidence>
<feature type="domain" description="VOC" evidence="16">
    <location>
        <begin position="150"/>
        <end position="270"/>
    </location>
</feature>
<comment type="similarity">
    <text evidence="3 15">Belongs to the extradiol ring-cleavage dioxygenase family.</text>
</comment>
<comment type="subunit">
    <text evidence="4">Homotetramer.</text>
</comment>
<feature type="domain" description="VOC" evidence="16">
    <location>
        <begin position="8"/>
        <end position="123"/>
    </location>
</feature>
<evidence type="ECO:0000313" key="18">
    <source>
        <dbReference type="Proteomes" id="UP000004836"/>
    </source>
</evidence>
<dbReference type="eggNOG" id="COG0346">
    <property type="taxonomic scope" value="Bacteria"/>
</dbReference>
<dbReference type="InterPro" id="IPR037523">
    <property type="entry name" value="VOC_core"/>
</dbReference>
<dbReference type="GO" id="GO:0018577">
    <property type="term" value="F:catechol 2,3-dioxygenase activity"/>
    <property type="evidence" value="ECO:0007669"/>
    <property type="project" value="UniProtKB-EC"/>
</dbReference>
<evidence type="ECO:0000256" key="6">
    <source>
        <dbReference type="ARBA" id="ARBA00022190"/>
    </source>
</evidence>
<dbReference type="InterPro" id="IPR054560">
    <property type="entry name" value="XylE-like_N"/>
</dbReference>
<keyword evidence="12 15" id="KW-0408">Iron</keyword>
<dbReference type="InterPro" id="IPR017624">
    <property type="entry name" value="Catechol_2-3_dOase"/>
</dbReference>
<evidence type="ECO:0000256" key="12">
    <source>
        <dbReference type="ARBA" id="ARBA00023004"/>
    </source>
</evidence>
<dbReference type="OrthoDB" id="9803142at2"/>
<evidence type="ECO:0000313" key="17">
    <source>
        <dbReference type="EMBL" id="EJW20392.1"/>
    </source>
</evidence>
<evidence type="ECO:0000256" key="3">
    <source>
        <dbReference type="ARBA" id="ARBA00008784"/>
    </source>
</evidence>
<dbReference type="STRING" id="1220535.IMCC14465_18170"/>
<proteinExistence type="inferred from homology"/>
<dbReference type="NCBIfam" id="TIGR03211">
    <property type="entry name" value="catechol_2_3"/>
    <property type="match status" value="1"/>
</dbReference>
<dbReference type="AlphaFoldDB" id="J9DTP8"/>
<evidence type="ECO:0000256" key="1">
    <source>
        <dbReference type="ARBA" id="ARBA00000163"/>
    </source>
</evidence>
<keyword evidence="9 15" id="KW-0058">Aromatic hydrocarbons catabolism</keyword>
<comment type="cofactor">
    <cofactor evidence="2 15">
        <name>Fe(2+)</name>
        <dbReference type="ChEBI" id="CHEBI:29033"/>
    </cofactor>
</comment>
<accession>J9DTP8</accession>
<evidence type="ECO:0000256" key="14">
    <source>
        <dbReference type="ARBA" id="ARBA00031146"/>
    </source>
</evidence>
<dbReference type="EMBL" id="ALYF01000012">
    <property type="protein sequence ID" value="EJW20392.1"/>
    <property type="molecule type" value="Genomic_DNA"/>
</dbReference>
<reference evidence="17 18" key="1">
    <citation type="journal article" date="2012" name="J. Bacteriol.">
        <title>Genome Sequence of Strain IMCC14465, Isolated from the East Sea, Belonging to the PS1 Clade of Alphaproteobacteria.</title>
        <authorList>
            <person name="Yang S.J."/>
            <person name="Kang I."/>
            <person name="Cho J.C."/>
        </authorList>
    </citation>
    <scope>NUCLEOTIDE SEQUENCE [LARGE SCALE GENOMIC DNA]</scope>
    <source>
        <strain evidence="17 18">IMCC14465</strain>
    </source>
</reference>
<dbReference type="PATRIC" id="fig|1220535.3.peg.1808"/>
<dbReference type="InterPro" id="IPR029068">
    <property type="entry name" value="Glyas_Bleomycin-R_OHBP_Dase"/>
</dbReference>
<organism evidence="17 18">
    <name type="scientific">alpha proteobacterium IMCC14465</name>
    <dbReference type="NCBI Taxonomy" id="1220535"/>
    <lineage>
        <taxon>Bacteria</taxon>
        <taxon>Pseudomonadati</taxon>
        <taxon>Pseudomonadota</taxon>
        <taxon>Alphaproteobacteria</taxon>
        <taxon>PS1 clade</taxon>
    </lineage>
</organism>
<keyword evidence="10 15" id="KW-0223">Dioxygenase</keyword>
<dbReference type="PROSITE" id="PS51819">
    <property type="entry name" value="VOC"/>
    <property type="match status" value="2"/>
</dbReference>
<keyword evidence="11 15" id="KW-0560">Oxidoreductase</keyword>
<protein>
    <recommendedName>
        <fullName evidence="6">Metapyrocatechase</fullName>
        <ecNumber evidence="5">1.13.11.2</ecNumber>
    </recommendedName>
    <alternativeName>
        <fullName evidence="14">CatO2ase</fullName>
    </alternativeName>
    <alternativeName>
        <fullName evidence="13">Catechol 2,3-dioxygenase</fullName>
    </alternativeName>
</protein>
<evidence type="ECO:0000256" key="8">
    <source>
        <dbReference type="ARBA" id="ARBA00022737"/>
    </source>
</evidence>
<dbReference type="Pfam" id="PF00903">
    <property type="entry name" value="Glyoxalase"/>
    <property type="match status" value="1"/>
</dbReference>
<keyword evidence="8" id="KW-0677">Repeat</keyword>
<sequence>MALTGVLRPGYVQIRVMEMEPALRHYRDLVGLNVVSTESDGRVYLKTFDEFDRHSIILREADEPGMDFMGFKVDSTETLHMFKQKIEDYGISTETIAAGDQPGLGERVRFVAPTGHNFELYADIEASDNGPMTENPDIWEKPPHGMSPVRFDHCLLYGGDIDGAEDLFTKVLGFRVTEVAKAEDGEMRIAIFLSCSTKAHDIALVRHDEDNKFHHCSFMLEDWNAIGHAADIMSRYDISVDIGPTRHGITRGQTIYFWDPSGNRNEVFAGGYDSYPDHPVRVWSADQTGKAIFYYEKAINETFLSVVT</sequence>
<dbReference type="GO" id="GO:0008198">
    <property type="term" value="F:ferrous iron binding"/>
    <property type="evidence" value="ECO:0007669"/>
    <property type="project" value="InterPro"/>
</dbReference>
<dbReference type="Proteomes" id="UP000004836">
    <property type="component" value="Unassembled WGS sequence"/>
</dbReference>
<comment type="catalytic activity">
    <reaction evidence="1">
        <text>catechol + O2 = (2Z,4E)-2-hydroxy-6-oxohexa-2,4-dienoate + H(+)</text>
        <dbReference type="Rhea" id="RHEA:17337"/>
        <dbReference type="ChEBI" id="CHEBI:15378"/>
        <dbReference type="ChEBI" id="CHEBI:15379"/>
        <dbReference type="ChEBI" id="CHEBI:18135"/>
        <dbReference type="ChEBI" id="CHEBI:71198"/>
        <dbReference type="EC" id="1.13.11.2"/>
    </reaction>
</comment>
<evidence type="ECO:0000256" key="13">
    <source>
        <dbReference type="ARBA" id="ARBA00030369"/>
    </source>
</evidence>
<evidence type="ECO:0000256" key="9">
    <source>
        <dbReference type="ARBA" id="ARBA00022797"/>
    </source>
</evidence>
<evidence type="ECO:0000256" key="10">
    <source>
        <dbReference type="ARBA" id="ARBA00022964"/>
    </source>
</evidence>